<organism evidence="7 8">
    <name type="scientific">Thermogemmata fonticola</name>
    <dbReference type="NCBI Taxonomy" id="2755323"/>
    <lineage>
        <taxon>Bacteria</taxon>
        <taxon>Pseudomonadati</taxon>
        <taxon>Planctomycetota</taxon>
        <taxon>Planctomycetia</taxon>
        <taxon>Gemmatales</taxon>
        <taxon>Gemmataceae</taxon>
        <taxon>Thermogemmata</taxon>
    </lineage>
</organism>
<gene>
    <name evidence="7" type="ORF">H0921_05595</name>
</gene>
<feature type="transmembrane region" description="Helical" evidence="5">
    <location>
        <begin position="128"/>
        <end position="145"/>
    </location>
</feature>
<feature type="transmembrane region" description="Helical" evidence="5">
    <location>
        <begin position="37"/>
        <end position="66"/>
    </location>
</feature>
<feature type="transmembrane region" description="Helical" evidence="5">
    <location>
        <begin position="201"/>
        <end position="234"/>
    </location>
</feature>
<reference evidence="7 8" key="1">
    <citation type="submission" date="2020-07" db="EMBL/GenBank/DDBJ databases">
        <title>Thermogemmata thermophila gen. nov., sp. nov., a novel moderate thermophilic planctomycete from a Kamchatka hot spring.</title>
        <authorList>
            <person name="Elcheninov A.G."/>
            <person name="Podosokorskaya O.A."/>
            <person name="Kovaleva O.L."/>
            <person name="Novikov A."/>
            <person name="Bonch-Osmolovskaya E.A."/>
            <person name="Toshchakov S.V."/>
            <person name="Kublanov I.V."/>
        </authorList>
    </citation>
    <scope>NUCLEOTIDE SEQUENCE [LARGE SCALE GENOMIC DNA]</scope>
    <source>
        <strain evidence="7 8">2918</strain>
    </source>
</reference>
<accession>A0A7V9AB33</accession>
<evidence type="ECO:0000256" key="6">
    <source>
        <dbReference type="SAM" id="MobiDB-lite"/>
    </source>
</evidence>
<dbReference type="Proteomes" id="UP000542342">
    <property type="component" value="Unassembled WGS sequence"/>
</dbReference>
<evidence type="ECO:0000256" key="4">
    <source>
        <dbReference type="ARBA" id="ARBA00023136"/>
    </source>
</evidence>
<dbReference type="RefSeq" id="WP_194537038.1">
    <property type="nucleotide sequence ID" value="NZ_JACEFB010000002.1"/>
</dbReference>
<sequence length="335" mass="34558">MRGKLRLSTGFCGIDDRLFCTRIPLTRNAAMFSAMSLALGAVVGLSLGLTGGGGSILAVPLLVYGLGATPRDAIGISLITVGAIAGAGAIARWMRGELDLPAGWLFSLAGMLGAPLGVFVGHRLNEDILLLGFALLMGIVAVRMWQKSRADSASTGAEHRSRISPSPAPSRAEDAPSLSVPSGGATSLPLSSPASSSSRRWLVFLGAGLLTGIFSGLFGIGGGFLIVPALVLIARMDMPRAAATSLLVIFLISLSGTMGYLWAGSLPSGRVLLPFILGGMGGMMLGVALSRYLSGPTLQRLFAVMILIVGGAVIVQTLPQLWRSSVTFLRLANPS</sequence>
<comment type="similarity">
    <text evidence="5">Belongs to the 4-toluene sulfonate uptake permease (TSUP) (TC 2.A.102) family.</text>
</comment>
<evidence type="ECO:0000313" key="7">
    <source>
        <dbReference type="EMBL" id="MBA2225633.1"/>
    </source>
</evidence>
<evidence type="ECO:0000256" key="2">
    <source>
        <dbReference type="ARBA" id="ARBA00022692"/>
    </source>
</evidence>
<keyword evidence="2 5" id="KW-0812">Transmembrane</keyword>
<comment type="subcellular location">
    <subcellularLocation>
        <location evidence="5">Cell membrane</location>
        <topology evidence="5">Multi-pass membrane protein</topology>
    </subcellularLocation>
    <subcellularLocation>
        <location evidence="1">Membrane</location>
        <topology evidence="1">Multi-pass membrane protein</topology>
    </subcellularLocation>
</comment>
<dbReference type="GO" id="GO:0005886">
    <property type="term" value="C:plasma membrane"/>
    <property type="evidence" value="ECO:0007669"/>
    <property type="project" value="UniProtKB-SubCell"/>
</dbReference>
<dbReference type="AlphaFoldDB" id="A0A7V9AB33"/>
<feature type="transmembrane region" description="Helical" evidence="5">
    <location>
        <begin position="271"/>
        <end position="289"/>
    </location>
</feature>
<keyword evidence="4 5" id="KW-0472">Membrane</keyword>
<proteinExistence type="inferred from homology"/>
<feature type="transmembrane region" description="Helical" evidence="5">
    <location>
        <begin position="100"/>
        <end position="121"/>
    </location>
</feature>
<feature type="transmembrane region" description="Helical" evidence="5">
    <location>
        <begin position="246"/>
        <end position="265"/>
    </location>
</feature>
<keyword evidence="5" id="KW-1003">Cell membrane</keyword>
<evidence type="ECO:0000256" key="1">
    <source>
        <dbReference type="ARBA" id="ARBA00004141"/>
    </source>
</evidence>
<evidence type="ECO:0000256" key="3">
    <source>
        <dbReference type="ARBA" id="ARBA00022989"/>
    </source>
</evidence>
<feature type="region of interest" description="Disordered" evidence="6">
    <location>
        <begin position="153"/>
        <end position="195"/>
    </location>
</feature>
<dbReference type="InterPro" id="IPR051598">
    <property type="entry name" value="TSUP/Inactive_protease-like"/>
</dbReference>
<dbReference type="InterPro" id="IPR002781">
    <property type="entry name" value="TM_pro_TauE-like"/>
</dbReference>
<protein>
    <recommendedName>
        <fullName evidence="5">Probable membrane transporter protein</fullName>
    </recommendedName>
</protein>
<feature type="transmembrane region" description="Helical" evidence="5">
    <location>
        <begin position="301"/>
        <end position="322"/>
    </location>
</feature>
<dbReference type="EMBL" id="JACEFB010000002">
    <property type="protein sequence ID" value="MBA2225633.1"/>
    <property type="molecule type" value="Genomic_DNA"/>
</dbReference>
<keyword evidence="3 5" id="KW-1133">Transmembrane helix</keyword>
<dbReference type="PANTHER" id="PTHR43701">
    <property type="entry name" value="MEMBRANE TRANSPORTER PROTEIN MJ0441-RELATED"/>
    <property type="match status" value="1"/>
</dbReference>
<evidence type="ECO:0000256" key="5">
    <source>
        <dbReference type="RuleBase" id="RU363041"/>
    </source>
</evidence>
<dbReference type="PANTHER" id="PTHR43701:SF2">
    <property type="entry name" value="MEMBRANE TRANSPORTER PROTEIN YJNA-RELATED"/>
    <property type="match status" value="1"/>
</dbReference>
<name>A0A7V9AB33_9BACT</name>
<comment type="caution">
    <text evidence="7">The sequence shown here is derived from an EMBL/GenBank/DDBJ whole genome shotgun (WGS) entry which is preliminary data.</text>
</comment>
<evidence type="ECO:0000313" key="8">
    <source>
        <dbReference type="Proteomes" id="UP000542342"/>
    </source>
</evidence>
<keyword evidence="8" id="KW-1185">Reference proteome</keyword>
<dbReference type="Pfam" id="PF01925">
    <property type="entry name" value="TauE"/>
    <property type="match status" value="1"/>
</dbReference>
<feature type="transmembrane region" description="Helical" evidence="5">
    <location>
        <begin position="73"/>
        <end position="94"/>
    </location>
</feature>